<reference evidence="1" key="2">
    <citation type="submission" date="2021-08" db="EMBL/GenBank/DDBJ databases">
        <authorList>
            <person name="Tani A."/>
            <person name="Ola A."/>
            <person name="Ogura Y."/>
            <person name="Katsura K."/>
            <person name="Hayashi T."/>
        </authorList>
    </citation>
    <scope>NUCLEOTIDE SEQUENCE</scope>
    <source>
        <strain evidence="1">KCTC 52305</strain>
    </source>
</reference>
<dbReference type="Proteomes" id="UP001055167">
    <property type="component" value="Unassembled WGS sequence"/>
</dbReference>
<dbReference type="EMBL" id="BPQH01000001">
    <property type="protein sequence ID" value="GJD47307.1"/>
    <property type="molecule type" value="Genomic_DNA"/>
</dbReference>
<protein>
    <submittedName>
        <fullName evidence="1">Uncharacterized protein</fullName>
    </submittedName>
</protein>
<gene>
    <name evidence="1" type="ORF">OPKNFCMD_0013</name>
</gene>
<evidence type="ECO:0000313" key="1">
    <source>
        <dbReference type="EMBL" id="GJD47307.1"/>
    </source>
</evidence>
<dbReference type="RefSeq" id="WP_128561633.1">
    <property type="nucleotide sequence ID" value="NZ_BPQH01000001.1"/>
</dbReference>
<evidence type="ECO:0000313" key="2">
    <source>
        <dbReference type="Proteomes" id="UP001055167"/>
    </source>
</evidence>
<accession>A0ABQ4QPV5</accession>
<proteinExistence type="predicted"/>
<reference evidence="1" key="1">
    <citation type="journal article" date="2021" name="Front. Microbiol.">
        <title>Comprehensive Comparative Genomics and Phenotyping of Methylobacterium Species.</title>
        <authorList>
            <person name="Alessa O."/>
            <person name="Ogura Y."/>
            <person name="Fujitani Y."/>
            <person name="Takami H."/>
            <person name="Hayashi T."/>
            <person name="Sahin N."/>
            <person name="Tani A."/>
        </authorList>
    </citation>
    <scope>NUCLEOTIDE SEQUENCE</scope>
    <source>
        <strain evidence="1">KCTC 52305</strain>
    </source>
</reference>
<sequence length="76" mass="8153">MLHLDLDEPADLTIWPSGPDCAKAVEPVAFPTLRAALSAAALALEDPHLDPWILTASGLILTPDWLQGHFAGRDRA</sequence>
<organism evidence="1 2">
    <name type="scientific">Methylobacterium crusticola</name>
    <dbReference type="NCBI Taxonomy" id="1697972"/>
    <lineage>
        <taxon>Bacteria</taxon>
        <taxon>Pseudomonadati</taxon>
        <taxon>Pseudomonadota</taxon>
        <taxon>Alphaproteobacteria</taxon>
        <taxon>Hyphomicrobiales</taxon>
        <taxon>Methylobacteriaceae</taxon>
        <taxon>Methylobacterium</taxon>
    </lineage>
</organism>
<name>A0ABQ4QPV5_9HYPH</name>
<comment type="caution">
    <text evidence="1">The sequence shown here is derived from an EMBL/GenBank/DDBJ whole genome shotgun (WGS) entry which is preliminary data.</text>
</comment>
<keyword evidence="2" id="KW-1185">Reference proteome</keyword>